<proteinExistence type="predicted"/>
<evidence type="ECO:0000313" key="1">
    <source>
        <dbReference type="EMBL" id="KAJ7378591.1"/>
    </source>
</evidence>
<accession>A0A9W9ZBT8</accession>
<reference evidence="1" key="1">
    <citation type="submission" date="2023-01" db="EMBL/GenBank/DDBJ databases">
        <title>Genome assembly of the deep-sea coral Lophelia pertusa.</title>
        <authorList>
            <person name="Herrera S."/>
            <person name="Cordes E."/>
        </authorList>
    </citation>
    <scope>NUCLEOTIDE SEQUENCE</scope>
    <source>
        <strain evidence="1">USNM1676648</strain>
        <tissue evidence="1">Polyp</tissue>
    </source>
</reference>
<name>A0A9W9ZBT8_9CNID</name>
<comment type="caution">
    <text evidence="1">The sequence shown here is derived from an EMBL/GenBank/DDBJ whole genome shotgun (WGS) entry which is preliminary data.</text>
</comment>
<sequence length="269" mass="30624">MEVEGITFGIKTVARSRNTMTSRIVDKRIRVSGGKRLSLGDDTCLVHNLEIPSLSEAAEEKEDECLKGFKHNHSDKEEIQDDNDETKSDDVFVEDISSSLINISQDKANEPIESISKQGSFISNPFENTLICVSDLDFKSHFATNQGEEPNQHSHESWRHVINVTNHDSIQEEDGNQSRNFSTDFQLESNYQRQCITTTRRVYRYRQNRSLSSSSPAQIAVSESSVLSSDFRMSMSMFENNSELEDDSVFEEEEEVVTNEETSENGRFL</sequence>
<dbReference type="Proteomes" id="UP001163046">
    <property type="component" value="Unassembled WGS sequence"/>
</dbReference>
<dbReference type="AlphaFoldDB" id="A0A9W9ZBT8"/>
<protein>
    <submittedName>
        <fullName evidence="1">Uncharacterized protein</fullName>
    </submittedName>
</protein>
<organism evidence="1 2">
    <name type="scientific">Desmophyllum pertusum</name>
    <dbReference type="NCBI Taxonomy" id="174260"/>
    <lineage>
        <taxon>Eukaryota</taxon>
        <taxon>Metazoa</taxon>
        <taxon>Cnidaria</taxon>
        <taxon>Anthozoa</taxon>
        <taxon>Hexacorallia</taxon>
        <taxon>Scleractinia</taxon>
        <taxon>Caryophylliina</taxon>
        <taxon>Caryophylliidae</taxon>
        <taxon>Desmophyllum</taxon>
    </lineage>
</organism>
<dbReference type="EMBL" id="MU826364">
    <property type="protein sequence ID" value="KAJ7378591.1"/>
    <property type="molecule type" value="Genomic_DNA"/>
</dbReference>
<gene>
    <name evidence="1" type="ORF">OS493_021890</name>
</gene>
<keyword evidence="2" id="KW-1185">Reference proteome</keyword>
<evidence type="ECO:0000313" key="2">
    <source>
        <dbReference type="Proteomes" id="UP001163046"/>
    </source>
</evidence>